<dbReference type="eggNOG" id="COG4659">
    <property type="taxonomic scope" value="Bacteria"/>
</dbReference>
<proteinExistence type="predicted"/>
<dbReference type="Pfam" id="PF04205">
    <property type="entry name" value="FMN_bind"/>
    <property type="match status" value="1"/>
</dbReference>
<keyword evidence="1" id="KW-0813">Transport</keyword>
<accession>D3SM05</accession>
<keyword evidence="8" id="KW-1185">Reference proteome</keyword>
<evidence type="ECO:0000256" key="1">
    <source>
        <dbReference type="ARBA" id="ARBA00022448"/>
    </source>
</evidence>
<feature type="domain" description="FMN-binding" evidence="6">
    <location>
        <begin position="84"/>
        <end position="164"/>
    </location>
</feature>
<dbReference type="PANTHER" id="PTHR36118">
    <property type="entry name" value="ION-TRANSLOCATING OXIDOREDUCTASE COMPLEX SUBUNIT G"/>
    <property type="match status" value="1"/>
</dbReference>
<dbReference type="STRING" id="638303.Thal_1153"/>
<dbReference type="Proteomes" id="UP000002043">
    <property type="component" value="Chromosome"/>
</dbReference>
<protein>
    <submittedName>
        <fullName evidence="7">FMN-binding domain protein</fullName>
    </submittedName>
</protein>
<evidence type="ECO:0000256" key="3">
    <source>
        <dbReference type="ARBA" id="ARBA00022630"/>
    </source>
</evidence>
<dbReference type="HOGENOM" id="CLU_124283_0_0_0"/>
<dbReference type="AlphaFoldDB" id="D3SM05"/>
<gene>
    <name evidence="7" type="ordered locus">Thal_1153</name>
</gene>
<sequence length="172" mass="19687">MLILLLLLMILAVGREFKKPEDVLRSIYPGAQVEVKNIILSPQQMEEVKKLSGLHPKERLVSWYIVRRDSKVIAYGYVDTHVVRTHPEVVLYTVTPDGRLDVVEVLAFNEPIEYMPDERWLALFKGKTLSGDSLRLRRDVPNMTGATLTSRAITDNARKVLAMWQVLFGGRR</sequence>
<evidence type="ECO:0000256" key="2">
    <source>
        <dbReference type="ARBA" id="ARBA00022553"/>
    </source>
</evidence>
<dbReference type="PANTHER" id="PTHR36118:SF1">
    <property type="entry name" value="ION-TRANSLOCATING OXIDOREDUCTASE COMPLEX SUBUNIT G"/>
    <property type="match status" value="1"/>
</dbReference>
<dbReference type="OrthoDB" id="9811133at2"/>
<dbReference type="GO" id="GO:0009055">
    <property type="term" value="F:electron transfer activity"/>
    <property type="evidence" value="ECO:0007669"/>
    <property type="project" value="InterPro"/>
</dbReference>
<dbReference type="SMART" id="SM00900">
    <property type="entry name" value="FMN_bind"/>
    <property type="match status" value="1"/>
</dbReference>
<reference evidence="8" key="1">
    <citation type="journal article" date="2010" name="Stand. Genomic Sci.">
        <title>Complete genome sequence of Thermocrinis albus type strain (HI 11/12T).</title>
        <authorList>
            <person name="Wirth R."/>
            <person name="Sikorski J."/>
            <person name="Brambilla E."/>
            <person name="Misra M."/>
            <person name="Lapidus A."/>
            <person name="Copeland A."/>
            <person name="Nolan M."/>
            <person name="Lucas S."/>
            <person name="Chen F."/>
            <person name="Tice H."/>
            <person name="Cheng J.F."/>
            <person name="Han C."/>
            <person name="Detter J.C."/>
            <person name="Tapia R."/>
            <person name="Bruce D."/>
            <person name="Goodwin L."/>
            <person name="Pitluck S."/>
            <person name="Pati A."/>
            <person name="Anderson I."/>
            <person name="Ivanova N."/>
            <person name="Mavromatis K."/>
            <person name="Mikhailova N."/>
            <person name="Chen A."/>
            <person name="Palaniappan K."/>
            <person name="Bilek Y."/>
            <person name="Hader T."/>
            <person name="Land M."/>
            <person name="Hauser L."/>
            <person name="Chang Y.J."/>
            <person name="Jeffries C.D."/>
            <person name="Tindall B.J."/>
            <person name="Rohde M."/>
            <person name="Goker M."/>
            <person name="Bristow J."/>
            <person name="Eisen J.A."/>
            <person name="Markowitz V."/>
            <person name="Hugenholtz P."/>
            <person name="Kyrpides N.C."/>
            <person name="Klenk H.P."/>
        </authorList>
    </citation>
    <scope>NUCLEOTIDE SEQUENCE [LARGE SCALE GENOMIC DNA]</scope>
    <source>
        <strain evidence="8">DSM 14484 / JCM 11386 / HI 11/12</strain>
    </source>
</reference>
<dbReference type="GO" id="GO:0010181">
    <property type="term" value="F:FMN binding"/>
    <property type="evidence" value="ECO:0007669"/>
    <property type="project" value="InterPro"/>
</dbReference>
<dbReference type="GO" id="GO:0022900">
    <property type="term" value="P:electron transport chain"/>
    <property type="evidence" value="ECO:0007669"/>
    <property type="project" value="InterPro"/>
</dbReference>
<dbReference type="RefSeq" id="WP_012992191.1">
    <property type="nucleotide sequence ID" value="NC_013894.1"/>
</dbReference>
<dbReference type="GO" id="GO:0005886">
    <property type="term" value="C:plasma membrane"/>
    <property type="evidence" value="ECO:0007669"/>
    <property type="project" value="InterPro"/>
</dbReference>
<dbReference type="EMBL" id="CP001931">
    <property type="protein sequence ID" value="ADC89785.1"/>
    <property type="molecule type" value="Genomic_DNA"/>
</dbReference>
<keyword evidence="3" id="KW-0285">Flavoprotein</keyword>
<evidence type="ECO:0000256" key="5">
    <source>
        <dbReference type="ARBA" id="ARBA00022982"/>
    </source>
</evidence>
<evidence type="ECO:0000313" key="8">
    <source>
        <dbReference type="Proteomes" id="UP000002043"/>
    </source>
</evidence>
<organism evidence="7 8">
    <name type="scientific">Thermocrinis albus (strain DSM 14484 / JCM 11386 / HI 11/12)</name>
    <dbReference type="NCBI Taxonomy" id="638303"/>
    <lineage>
        <taxon>Bacteria</taxon>
        <taxon>Pseudomonadati</taxon>
        <taxon>Aquificota</taxon>
        <taxon>Aquificia</taxon>
        <taxon>Aquificales</taxon>
        <taxon>Aquificaceae</taxon>
        <taxon>Thermocrinis</taxon>
    </lineage>
</organism>
<keyword evidence="5" id="KW-0249">Electron transport</keyword>
<name>D3SM05_THEAH</name>
<evidence type="ECO:0000313" key="7">
    <source>
        <dbReference type="EMBL" id="ADC89785.1"/>
    </source>
</evidence>
<evidence type="ECO:0000256" key="4">
    <source>
        <dbReference type="ARBA" id="ARBA00022643"/>
    </source>
</evidence>
<evidence type="ECO:0000259" key="6">
    <source>
        <dbReference type="SMART" id="SM00900"/>
    </source>
</evidence>
<dbReference type="InterPro" id="IPR007329">
    <property type="entry name" value="FMN-bd"/>
</dbReference>
<keyword evidence="2" id="KW-0597">Phosphoprotein</keyword>
<keyword evidence="4" id="KW-0288">FMN</keyword>
<dbReference type="InterPro" id="IPR010209">
    <property type="entry name" value="Ion_transpt_RnfG/RsxG"/>
</dbReference>
<dbReference type="KEGG" id="tal:Thal_1153"/>